<sequence length="394" mass="46365">MQKDKVTNGRWTDEEHSLFLKGLQMHGKNWKLIEKMIQTRTGSQIRSHAQKYYLKLGKPSKKQKEKKSSAKLSADDFEIKLEELQEQSKTQKKLIEKTSKKMNMYKQMPPTPYIPYGPINIDGQIQYQPYPVYPGSIPQEAFLPIHQQHYLEIQKQQQANQIGKPELLTNSQQQPNLYMQQFSKENYAIPQMKYGQIPQFMLQQGLQYQRPDLFMNQNMDTRKYSENLDQFSTTTDDVPSSQQIEFAKKQQQMYQIPFPFQNIPQMQQQNIASRKQELIGFIGLLLLFVCLVMCKGYVDPSNHDELTPFNKSYENYKSHVVRDYICTNKQYILYGLSGLFISMVFKRILERYQKKAQKKQEKQKEQKEKQGNCSLWVLQFMTWLKQQGRGGGGG</sequence>
<dbReference type="OrthoDB" id="342406at2759"/>
<keyword evidence="6" id="KW-0472">Membrane</keyword>
<evidence type="ECO:0000259" key="9">
    <source>
        <dbReference type="PROSITE" id="PS51294"/>
    </source>
</evidence>
<evidence type="ECO:0000256" key="5">
    <source>
        <dbReference type="SAM" id="Coils"/>
    </source>
</evidence>
<dbReference type="InterPro" id="IPR017930">
    <property type="entry name" value="Myb_dom"/>
</dbReference>
<feature type="transmembrane region" description="Helical" evidence="6">
    <location>
        <begin position="331"/>
        <end position="349"/>
    </location>
</feature>
<dbReference type="EMBL" id="LDAU01000131">
    <property type="protein sequence ID" value="KRX03542.1"/>
    <property type="molecule type" value="Genomic_DNA"/>
</dbReference>
<dbReference type="Pfam" id="PF00249">
    <property type="entry name" value="Myb_DNA-binding"/>
    <property type="match status" value="1"/>
</dbReference>
<feature type="domain" description="SANT" evidence="8">
    <location>
        <begin position="6"/>
        <end position="57"/>
    </location>
</feature>
<dbReference type="InParanoid" id="A0A0V0QMT0"/>
<evidence type="ECO:0000256" key="6">
    <source>
        <dbReference type="SAM" id="Phobius"/>
    </source>
</evidence>
<protein>
    <submittedName>
        <fullName evidence="10">Homeodomain protein</fullName>
    </submittedName>
</protein>
<evidence type="ECO:0000313" key="11">
    <source>
        <dbReference type="Proteomes" id="UP000054937"/>
    </source>
</evidence>
<keyword evidence="4" id="KW-0539">Nucleus</keyword>
<evidence type="ECO:0000256" key="4">
    <source>
        <dbReference type="ARBA" id="ARBA00023242"/>
    </source>
</evidence>
<feature type="domain" description="HTH myb-type" evidence="9">
    <location>
        <begin position="3"/>
        <end position="57"/>
    </location>
</feature>
<dbReference type="AlphaFoldDB" id="A0A0V0QMT0"/>
<dbReference type="Gene3D" id="1.10.10.60">
    <property type="entry name" value="Homeodomain-like"/>
    <property type="match status" value="1"/>
</dbReference>
<proteinExistence type="predicted"/>
<dbReference type="PANTHER" id="PTHR12802:SF173">
    <property type="entry name" value="MYB-LIKE PROTEIN K"/>
    <property type="match status" value="1"/>
</dbReference>
<organism evidence="10 11">
    <name type="scientific">Pseudocohnilembus persalinus</name>
    <name type="common">Ciliate</name>
    <dbReference type="NCBI Taxonomy" id="266149"/>
    <lineage>
        <taxon>Eukaryota</taxon>
        <taxon>Sar</taxon>
        <taxon>Alveolata</taxon>
        <taxon>Ciliophora</taxon>
        <taxon>Intramacronucleata</taxon>
        <taxon>Oligohymenophorea</taxon>
        <taxon>Scuticociliatia</taxon>
        <taxon>Philasterida</taxon>
        <taxon>Pseudocohnilembidae</taxon>
        <taxon>Pseudocohnilembus</taxon>
    </lineage>
</organism>
<dbReference type="CDD" id="cd00167">
    <property type="entry name" value="SANT"/>
    <property type="match status" value="1"/>
</dbReference>
<dbReference type="PROSITE" id="PS50090">
    <property type="entry name" value="MYB_LIKE"/>
    <property type="match status" value="1"/>
</dbReference>
<dbReference type="PROSITE" id="PS51294">
    <property type="entry name" value="HTH_MYB"/>
    <property type="match status" value="1"/>
</dbReference>
<keyword evidence="2 10" id="KW-0238">DNA-binding</keyword>
<evidence type="ECO:0000256" key="2">
    <source>
        <dbReference type="ARBA" id="ARBA00023125"/>
    </source>
</evidence>
<dbReference type="NCBIfam" id="TIGR01557">
    <property type="entry name" value="myb_SHAQKYF"/>
    <property type="match status" value="1"/>
</dbReference>
<dbReference type="InterPro" id="IPR006447">
    <property type="entry name" value="Myb_dom_plants"/>
</dbReference>
<dbReference type="InterPro" id="IPR001005">
    <property type="entry name" value="SANT/Myb"/>
</dbReference>
<evidence type="ECO:0000259" key="8">
    <source>
        <dbReference type="PROSITE" id="PS51293"/>
    </source>
</evidence>
<feature type="domain" description="Myb-like" evidence="7">
    <location>
        <begin position="3"/>
        <end position="53"/>
    </location>
</feature>
<dbReference type="GO" id="GO:0003677">
    <property type="term" value="F:DNA binding"/>
    <property type="evidence" value="ECO:0007669"/>
    <property type="project" value="UniProtKB-KW"/>
</dbReference>
<evidence type="ECO:0000313" key="10">
    <source>
        <dbReference type="EMBL" id="KRX03542.1"/>
    </source>
</evidence>
<dbReference type="InterPro" id="IPR009057">
    <property type="entry name" value="Homeodomain-like_sf"/>
</dbReference>
<keyword evidence="6" id="KW-0812">Transmembrane</keyword>
<reference evidence="10 11" key="1">
    <citation type="journal article" date="2015" name="Sci. Rep.">
        <title>Genome of the facultative scuticociliatosis pathogen Pseudocohnilembus persalinus provides insight into its virulence through horizontal gene transfer.</title>
        <authorList>
            <person name="Xiong J."/>
            <person name="Wang G."/>
            <person name="Cheng J."/>
            <person name="Tian M."/>
            <person name="Pan X."/>
            <person name="Warren A."/>
            <person name="Jiang C."/>
            <person name="Yuan D."/>
            <person name="Miao W."/>
        </authorList>
    </citation>
    <scope>NUCLEOTIDE SEQUENCE [LARGE SCALE GENOMIC DNA]</scope>
    <source>
        <strain evidence="10">36N120E</strain>
    </source>
</reference>
<keyword evidence="10" id="KW-0371">Homeobox</keyword>
<gene>
    <name evidence="10" type="ORF">PPERSA_02921</name>
</gene>
<keyword evidence="3" id="KW-0804">Transcription</keyword>
<keyword evidence="1" id="KW-0805">Transcription regulation</keyword>
<feature type="transmembrane region" description="Helical" evidence="6">
    <location>
        <begin position="278"/>
        <end position="298"/>
    </location>
</feature>
<keyword evidence="11" id="KW-1185">Reference proteome</keyword>
<keyword evidence="5" id="KW-0175">Coiled coil</keyword>
<evidence type="ECO:0000256" key="3">
    <source>
        <dbReference type="ARBA" id="ARBA00023163"/>
    </source>
</evidence>
<name>A0A0V0QMT0_PSEPJ</name>
<comment type="caution">
    <text evidence="10">The sequence shown here is derived from an EMBL/GenBank/DDBJ whole genome shotgun (WGS) entry which is preliminary data.</text>
</comment>
<evidence type="ECO:0000259" key="7">
    <source>
        <dbReference type="PROSITE" id="PS50090"/>
    </source>
</evidence>
<feature type="coiled-coil region" evidence="5">
    <location>
        <begin position="67"/>
        <end position="101"/>
    </location>
</feature>
<dbReference type="InterPro" id="IPR017884">
    <property type="entry name" value="SANT_dom"/>
</dbReference>
<dbReference type="PANTHER" id="PTHR12802">
    <property type="entry name" value="SWI/SNF COMPLEX-RELATED"/>
    <property type="match status" value="1"/>
</dbReference>
<dbReference type="Proteomes" id="UP000054937">
    <property type="component" value="Unassembled WGS sequence"/>
</dbReference>
<dbReference type="PROSITE" id="PS51293">
    <property type="entry name" value="SANT"/>
    <property type="match status" value="1"/>
</dbReference>
<dbReference type="SMART" id="SM00717">
    <property type="entry name" value="SANT"/>
    <property type="match status" value="1"/>
</dbReference>
<keyword evidence="6" id="KW-1133">Transmembrane helix</keyword>
<dbReference type="SUPFAM" id="SSF46689">
    <property type="entry name" value="Homeodomain-like"/>
    <property type="match status" value="1"/>
</dbReference>
<accession>A0A0V0QMT0</accession>
<evidence type="ECO:0000256" key="1">
    <source>
        <dbReference type="ARBA" id="ARBA00023015"/>
    </source>
</evidence>